<dbReference type="GO" id="GO:0005200">
    <property type="term" value="F:structural constituent of cytoskeleton"/>
    <property type="evidence" value="ECO:0007669"/>
    <property type="project" value="InterPro"/>
</dbReference>
<evidence type="ECO:0000256" key="1">
    <source>
        <dbReference type="ARBA" id="ARBA00004245"/>
    </source>
</evidence>
<feature type="domain" description="FERM" evidence="4">
    <location>
        <begin position="102"/>
        <end position="424"/>
    </location>
</feature>
<evidence type="ECO:0000256" key="2">
    <source>
        <dbReference type="ARBA" id="ARBA00022490"/>
    </source>
</evidence>
<dbReference type="Proteomes" id="UP000050795">
    <property type="component" value="Unassembled WGS sequence"/>
</dbReference>
<dbReference type="InterPro" id="IPR054082">
    <property type="entry name" value="Talin_IBS2B"/>
</dbReference>
<dbReference type="InterPro" id="IPR015009">
    <property type="entry name" value="Vinculin-bd_dom"/>
</dbReference>
<evidence type="ECO:0000313" key="6">
    <source>
        <dbReference type="WBParaSite" id="TREG1_45970.1"/>
    </source>
</evidence>
<dbReference type="InterPro" id="IPR015224">
    <property type="entry name" value="Talin_cent"/>
</dbReference>
<keyword evidence="5" id="KW-1185">Reference proteome</keyword>
<dbReference type="Pfam" id="PF01608">
    <property type="entry name" value="I_LWEQ"/>
    <property type="match status" value="1"/>
</dbReference>
<reference evidence="6" key="2">
    <citation type="submission" date="2023-11" db="UniProtKB">
        <authorList>
            <consortium name="WormBaseParasite"/>
        </authorList>
    </citation>
    <scope>IDENTIFICATION</scope>
</reference>
<sequence length="2910" mass="319095">MPWTFPVGSMLGDSRSLVLRVHLPKAGITKTTAFDAQMTVGQACERIRAQVREFDQTDGAKDYGLFLPHEDNKKGLWLDNARTLEHYILRNGDTVEYRYRYRWLYIRTMDGTRKTLKVDDSKTVAELMLMICTKMGIYNYEEYLLARERDETDKERTMTLRRTTGHTGTMMRDQEKMERLKRKLHTDDDMEWLNPSQSLRQQGVDEKEVLLLKRRYFFSDMNVDARDPVQLNLLYVQLKDAILKGTHPVSLEEAIYLAGIQCQVQFGNYVAEKFKPNFLDLKDFLPKEYAKIRSLEKKIFQQHAEFCGLSEVEAKVKYCHFCRSLKTYGITFFLVKERIKGKNKLIPRLLGITKDSVVRLDEKTKEVLKIWPLTSICKWAASPHAFTMDFGEYSPDEYYTAQTSEGEQISQLIAGYIDIILKKQKATDHPGLQGDEESAMYEENVRAERATIVHHQRVPVRSHGKDTLVNGVVEKPYNQQQYLKNEMSNHQIHDAWSTHQQNNLGVDENSTMVDGQSMLTTSTTTRQMSPDNFMTGGTHIFHYQEMSPAQRSLLVTINEDLETLQAAKEQLDIGPPTERPLLGVGTDEASKRWLSESMGASQAKVTDEVGAMNAAVAQALRSANRAESVDAGVIQHGQSLDQIHDPGDDLMMMQQSFRVVTIHFPAFVDDLKRVAVLRRESGALKADQTGQPIIAERTEESTQNLLSAARHVADAFTDLLQSARPLAMGQTHEEIYPTSEDGTYQANRVTTTTQQGPVSSSSRKAIIEAASRVGAASNDLLRHVMHGGDDDELFNSNYLILTDEERIYQDQLLGLAKAVANATAGLVVKAKVLASQITADPEAQQRVIASVTQTGLCTSQLVACTKVLAPTIHQPTCQQQLSEAAREVTWAVDGVVQASRATVHVPCEDPQIVQQSIIETETAATEVRDALDQLNAHLIKGSFKGYQGDALNSFQTAYEDLKQYYTTDGQRMVASARRLAQATALMIADIKAQAEESGDDSDKQNRLFHAAKQLADATTNLINAAKACSSNPDNIELQSELRDAADNLNSIAYSAGAEQFQTRLIHNLQAAARATVTGATQLVNISQAATKYSRGNSYQLHNDTRNVTNLIPKTVITIRESRANPSDPMTLLELIGACERFIQPCTALVRSSKSIAPTLSDPAIQAALENSNSQLAIALETLVTCLLRAAPLARHLQLDGALAKLTRLSEEVTAVESSLAQGILAPIPEQKVEDCCHLLNTSVHDGSESAKKLNSIIHAMANMDSTALNQPELAGQSADQLASSMAGLVQATRGIIADQNNLILGSTVSGSPMVSSSVADSTRRRIVQDTRQAIQLSYELVRAAKDARIACDSKQPTNAATVHSHSQQLTSQLIETLTRCLSGLPGHREISEATHLIEQKRSQLIQFSQPNQTKLTARFVEPDEYQRKQADLTQAAVEFNQATGDLLSSYSPGTFRRTTRRFTGAYDHFTDKGIELSTCSEMSSSNQPCEPVVNSDLLNGLINVSDQSYVLMNEAGKVCAQPEAENLRGKFQSAARDVTESISQLLTICTSSVSPDQRECEAALRRLETLRPLLQNPNRPLNQHSYYDCVDAVAKSLEPLAESLRSMSTSAREQKSNEFNYAVRQCANSVCQLVEETAQAAYLIGLADRYENKREISTGGDNTGSLVDLDLFIQSQKEIQSACDAICEPNVNNRQVIALSTEMARSAKTLCEACSQVSNQTTNPEARQHLNNLTKQTMQSITSLIQHRGSTVASDINGEWTESNRQQTWANAQAVSANVANLVKLVTTEPQFADLITTQRKITTTTKAAQRPVCIAGLESLNATQTVLRSAQNLLSTSKTGPSENSFMAFSIASKDLSNSIKMLATAMRESAPGQRECQSVFNNIKKLLHELQDARIASMENRLPPRRELNEEGFQRQLATSVRALLDSAPTVGRAASSEAEQLGRTILTWDSYLPGLVSGSIAAASRSPLPSTQLVYLDHASAVLEAASQLVTVAKDSGGNPRAVHLRDSLNESVRGLVVSCEEFLTVLDDVASRQGHVSTLIDTLSRAQAQAEEIIQVPVDARFSDYQTRLLRIARHMDQLNQAIQLRTRQPGSDGEVAPLAHNLTQEYQEMCQTCKGAAATLPDVNQADQLRSAVRGVGTACISLVQTTTASRSYFTDSHGSGAGQQLMLSRNKSIAELDKRAEVLDTKLRNLIHLLETHGPGTQACLQSASTVSGIISDLDTTILFASSGTLHPPIRDDVDALWADDEYGHSGLADRNHAHYLALSNMTDGTGVPSRSGSRPEMHNAENFTPLRESIARTARALVDDTQSLVSGTGEDQTRLASKAHIAVERITQLADVVKRGAAVIGPGQPDTQVELLTLCRDVAVDMRSVFLSAGKVQGRPSIDPVYDEVRSNAQVVVSNVGQLLQTLKSIEEDERRGIRSLELAAKYCREQAKLLPSSKDPEGILTPVSSRKSTAASAHSVSVASGSSSLIARYLAPDDLARAAGGPVQSAVSKAILANNTQTRRDIVHTTSATRDAVTDLVAAAKCLLRYSEISAETRSGCAVITRGLVEEFAVLLDALKNSICTTQKPETGEVPNIARRIADISHSLINLVDSLREGPRLVMYFRASSPEWRDVAEKFIGRHVAYHHHYVSNYALAGSESTHKSVYIRPTCYPFPLSHDQTGEQQTSVNDEAECRVLDAINQLNSSLEECLPDNKIAQSLLASARSVAASVQNLIRTARTVVSVPPTEAVDRARTAESASQKSASSAALWRTEINISLATQHLCHLSKLCAETLPSPTSTKLGDGNGEISGRLILSRERLLAAVRQVAAAGAQLLLAAKLRKEALMSADIRKLKTAGQAVKESTDLLAETVQRVPNDSTAITWPTYTNQTLLQSIQTKAQIHSQQMELEALESRLARLQQS</sequence>
<dbReference type="InterPro" id="IPR049108">
    <property type="entry name" value="Talin_R4"/>
</dbReference>
<dbReference type="Pfam" id="PF08913">
    <property type="entry name" value="VBS"/>
    <property type="match status" value="1"/>
</dbReference>
<evidence type="ECO:0000259" key="4">
    <source>
        <dbReference type="PROSITE" id="PS50057"/>
    </source>
</evidence>
<evidence type="ECO:0000256" key="3">
    <source>
        <dbReference type="ARBA" id="ARBA00023212"/>
    </source>
</evidence>
<accession>A0AA85JUB5</accession>
<dbReference type="GO" id="GO:0030036">
    <property type="term" value="P:actin cytoskeleton organization"/>
    <property type="evidence" value="ECO:0007669"/>
    <property type="project" value="TreeGrafter"/>
</dbReference>
<dbReference type="SUPFAM" id="SSF50729">
    <property type="entry name" value="PH domain-like"/>
    <property type="match status" value="1"/>
</dbReference>
<dbReference type="PANTHER" id="PTHR19981">
    <property type="entry name" value="TALIN"/>
    <property type="match status" value="1"/>
</dbReference>
<dbReference type="Gene3D" id="1.20.1420.10">
    <property type="entry name" value="Talin, central domain"/>
    <property type="match status" value="8"/>
</dbReference>
<dbReference type="PANTHER" id="PTHR19981:SF1">
    <property type="entry name" value="RHEA, ISOFORM B"/>
    <property type="match status" value="1"/>
</dbReference>
<dbReference type="InterPro" id="IPR019749">
    <property type="entry name" value="Band_41_domain"/>
</dbReference>
<dbReference type="InterPro" id="IPR035964">
    <property type="entry name" value="I/LWEQ_dom_sf"/>
</dbReference>
<dbReference type="WBParaSite" id="TREG1_45970.1">
    <property type="protein sequence ID" value="TREG1_45970.1"/>
    <property type="gene ID" value="TREG1_45970"/>
</dbReference>
<dbReference type="Pfam" id="PF21896">
    <property type="entry name" value="Talin_IBS2B"/>
    <property type="match status" value="2"/>
</dbReference>
<keyword evidence="3" id="KW-0206">Cytoskeleton</keyword>
<dbReference type="InterPro" id="IPR035963">
    <property type="entry name" value="FERM_2"/>
</dbReference>
<dbReference type="Gene3D" id="1.20.120.230">
    <property type="entry name" value="Alpha-catenin/vinculin-like"/>
    <property type="match status" value="5"/>
</dbReference>
<dbReference type="CDD" id="cd12150">
    <property type="entry name" value="talin-RS"/>
    <property type="match status" value="1"/>
</dbReference>
<reference evidence="5" key="1">
    <citation type="submission" date="2022-06" db="EMBL/GenBank/DDBJ databases">
        <authorList>
            <person name="Berger JAMES D."/>
            <person name="Berger JAMES D."/>
        </authorList>
    </citation>
    <scope>NUCLEOTIDE SEQUENCE [LARGE SCALE GENOMIC DNA]</scope>
</reference>
<dbReference type="Gene3D" id="1.20.80.10">
    <property type="match status" value="1"/>
</dbReference>
<dbReference type="InterPro" id="IPR036723">
    <property type="entry name" value="Alpha-catenin/vinculin-like_sf"/>
</dbReference>
<dbReference type="FunFam" id="1.20.80.10:FF:000007">
    <property type="entry name" value="Talin 2"/>
    <property type="match status" value="1"/>
</dbReference>
<dbReference type="InterPro" id="IPR037438">
    <property type="entry name" value="Talin1/2-RS"/>
</dbReference>
<dbReference type="CDD" id="cd17089">
    <property type="entry name" value="FERM_F0_TLN"/>
    <property type="match status" value="1"/>
</dbReference>
<dbReference type="InterPro" id="IPR057346">
    <property type="entry name" value="Talin1/2_VBS2"/>
</dbReference>
<dbReference type="SUPFAM" id="SSF109885">
    <property type="entry name" value="I/LWEQ domain"/>
    <property type="match status" value="3"/>
</dbReference>
<proteinExistence type="predicted"/>
<dbReference type="GO" id="GO:0005925">
    <property type="term" value="C:focal adhesion"/>
    <property type="evidence" value="ECO:0007669"/>
    <property type="project" value="InterPro"/>
</dbReference>
<dbReference type="InterPro" id="IPR029071">
    <property type="entry name" value="Ubiquitin-like_domsf"/>
</dbReference>
<dbReference type="SMART" id="SM00295">
    <property type="entry name" value="B41"/>
    <property type="match status" value="1"/>
</dbReference>
<dbReference type="InterPro" id="IPR036476">
    <property type="entry name" value="Talin_cent_sf"/>
</dbReference>
<dbReference type="GO" id="GO:0005737">
    <property type="term" value="C:cytoplasm"/>
    <property type="evidence" value="ECO:0007669"/>
    <property type="project" value="TreeGrafter"/>
</dbReference>
<keyword evidence="2" id="KW-0963">Cytoplasm</keyword>
<dbReference type="PROSITE" id="PS50057">
    <property type="entry name" value="FERM_3"/>
    <property type="match status" value="1"/>
</dbReference>
<dbReference type="InterPro" id="IPR011993">
    <property type="entry name" value="PH-like_dom_sf"/>
</dbReference>
<dbReference type="Pfam" id="PF09141">
    <property type="entry name" value="Talin_middle"/>
    <property type="match status" value="1"/>
</dbReference>
<dbReference type="Pfam" id="PF16511">
    <property type="entry name" value="FERM_f0"/>
    <property type="match status" value="1"/>
</dbReference>
<dbReference type="InterPro" id="IPR002404">
    <property type="entry name" value="IRS_PTB"/>
</dbReference>
<dbReference type="InterPro" id="IPR000299">
    <property type="entry name" value="FERM_domain"/>
</dbReference>
<protein>
    <recommendedName>
        <fullName evidence="4">FERM domain-containing protein</fullName>
    </recommendedName>
</protein>
<dbReference type="CDD" id="cd14473">
    <property type="entry name" value="FERM_B-lobe"/>
    <property type="match status" value="1"/>
</dbReference>
<dbReference type="InterPro" id="IPR032425">
    <property type="entry name" value="FERM_f0"/>
</dbReference>
<dbReference type="SUPFAM" id="SSF109880">
    <property type="entry name" value="A middle domain of Talin 1"/>
    <property type="match status" value="1"/>
</dbReference>
<dbReference type="Gene3D" id="3.10.20.90">
    <property type="entry name" value="Phosphatidylinositol 3-kinase Catalytic Subunit, Chain A, domain 1"/>
    <property type="match status" value="2"/>
</dbReference>
<dbReference type="InterPro" id="IPR002558">
    <property type="entry name" value="ILWEQ_dom"/>
</dbReference>
<dbReference type="Pfam" id="PF21865">
    <property type="entry name" value="TLN1-like_RS"/>
    <property type="match status" value="1"/>
</dbReference>
<name>A0AA85JUB5_TRIRE</name>
<dbReference type="GO" id="GO:0051015">
    <property type="term" value="F:actin filament binding"/>
    <property type="evidence" value="ECO:0007669"/>
    <property type="project" value="InterPro"/>
</dbReference>
<dbReference type="GO" id="GO:0098609">
    <property type="term" value="P:cell-cell adhesion"/>
    <property type="evidence" value="ECO:0007669"/>
    <property type="project" value="TreeGrafter"/>
</dbReference>
<dbReference type="SUPFAM" id="SSF54236">
    <property type="entry name" value="Ubiquitin-like"/>
    <property type="match status" value="1"/>
</dbReference>
<dbReference type="GO" id="GO:0001726">
    <property type="term" value="C:ruffle"/>
    <property type="evidence" value="ECO:0007669"/>
    <property type="project" value="InterPro"/>
</dbReference>
<dbReference type="Gene3D" id="2.30.29.30">
    <property type="entry name" value="Pleckstrin-homology domain (PH domain)/Phosphotyrosine-binding domain (PTB)"/>
    <property type="match status" value="1"/>
</dbReference>
<dbReference type="Pfam" id="PF21692">
    <property type="entry name" value="Talin_R4"/>
    <property type="match status" value="1"/>
</dbReference>
<comment type="subcellular location">
    <subcellularLocation>
        <location evidence="1">Cytoplasm</location>
        <location evidence="1">Cytoskeleton</location>
    </subcellularLocation>
</comment>
<organism evidence="5 6">
    <name type="scientific">Trichobilharzia regenti</name>
    <name type="common">Nasal bird schistosome</name>
    <dbReference type="NCBI Taxonomy" id="157069"/>
    <lineage>
        <taxon>Eukaryota</taxon>
        <taxon>Metazoa</taxon>
        <taxon>Spiralia</taxon>
        <taxon>Lophotrochozoa</taxon>
        <taxon>Platyhelminthes</taxon>
        <taxon>Trematoda</taxon>
        <taxon>Digenea</taxon>
        <taxon>Strigeidida</taxon>
        <taxon>Schistosomatoidea</taxon>
        <taxon>Schistosomatidae</taxon>
        <taxon>Trichobilharzia</taxon>
    </lineage>
</organism>
<evidence type="ECO:0000313" key="5">
    <source>
        <dbReference type="Proteomes" id="UP000050795"/>
    </source>
</evidence>
<dbReference type="FunFam" id="2.30.29.30:FF:000028">
    <property type="entry name" value="Talin 2"/>
    <property type="match status" value="1"/>
</dbReference>
<dbReference type="GO" id="GO:0005856">
    <property type="term" value="C:cytoskeleton"/>
    <property type="evidence" value="ECO:0007669"/>
    <property type="project" value="UniProtKB-SubCell"/>
</dbReference>
<dbReference type="CDD" id="cd10569">
    <property type="entry name" value="FERM_C_Talin"/>
    <property type="match status" value="1"/>
</dbReference>
<dbReference type="Pfam" id="PF02174">
    <property type="entry name" value="IRS"/>
    <property type="match status" value="1"/>
</dbReference>
<dbReference type="Pfam" id="PF25177">
    <property type="entry name" value="Talin_VBS2"/>
    <property type="match status" value="1"/>
</dbReference>
<dbReference type="SUPFAM" id="SSF47220">
    <property type="entry name" value="alpha-catenin/vinculin-like"/>
    <property type="match status" value="3"/>
</dbReference>
<dbReference type="Gene3D" id="1.20.1410.10">
    <property type="entry name" value="I/LWEQ domain"/>
    <property type="match status" value="1"/>
</dbReference>
<dbReference type="CDD" id="cd17090">
    <property type="entry name" value="FERM_F1_TLN"/>
    <property type="match status" value="1"/>
</dbReference>
<dbReference type="InterPro" id="IPR054060">
    <property type="entry name" value="TLN1-like_RS"/>
</dbReference>
<dbReference type="GO" id="GO:0005886">
    <property type="term" value="C:plasma membrane"/>
    <property type="evidence" value="ECO:0007669"/>
    <property type="project" value="TreeGrafter"/>
</dbReference>
<dbReference type="SUPFAM" id="SSF47031">
    <property type="entry name" value="Second domain of FERM"/>
    <property type="match status" value="1"/>
</dbReference>
<dbReference type="InterPro" id="IPR019748">
    <property type="entry name" value="FERM_central"/>
</dbReference>
<dbReference type="InterPro" id="IPR014352">
    <property type="entry name" value="FERM/acyl-CoA-bd_prot_sf"/>
</dbReference>
<dbReference type="SMART" id="SM00307">
    <property type="entry name" value="ILWEQ"/>
    <property type="match status" value="1"/>
</dbReference>
<dbReference type="SMART" id="SM01244">
    <property type="entry name" value="IRS"/>
    <property type="match status" value="1"/>
</dbReference>